<accession>A0ABN6X7B1</accession>
<feature type="transmembrane region" description="Helical" evidence="1">
    <location>
        <begin position="1220"/>
        <end position="1240"/>
    </location>
</feature>
<dbReference type="Proteomes" id="UP001321543">
    <property type="component" value="Chromosome"/>
</dbReference>
<dbReference type="NCBIfam" id="NF047321">
    <property type="entry name" value="SCO7613_CTERM"/>
    <property type="match status" value="1"/>
</dbReference>
<feature type="transmembrane region" description="Helical" evidence="1">
    <location>
        <begin position="583"/>
        <end position="601"/>
    </location>
</feature>
<feature type="transmembrane region" description="Helical" evidence="1">
    <location>
        <begin position="272"/>
        <end position="293"/>
    </location>
</feature>
<feature type="transmembrane region" description="Helical" evidence="1">
    <location>
        <begin position="1129"/>
        <end position="1149"/>
    </location>
</feature>
<feature type="transmembrane region" description="Helical" evidence="1">
    <location>
        <begin position="740"/>
        <end position="762"/>
    </location>
</feature>
<feature type="transmembrane region" description="Helical" evidence="1">
    <location>
        <begin position="768"/>
        <end position="785"/>
    </location>
</feature>
<protein>
    <recommendedName>
        <fullName evidence="4">DUF2157 domain-containing protein</fullName>
    </recommendedName>
</protein>
<feature type="transmembrane region" description="Helical" evidence="1">
    <location>
        <begin position="687"/>
        <end position="705"/>
    </location>
</feature>
<evidence type="ECO:0008006" key="4">
    <source>
        <dbReference type="Google" id="ProtNLM"/>
    </source>
</evidence>
<proteinExistence type="predicted"/>
<feature type="transmembrane region" description="Helical" evidence="1">
    <location>
        <begin position="440"/>
        <end position="473"/>
    </location>
</feature>
<gene>
    <name evidence="2" type="ORF">GCM10025863_32000</name>
</gene>
<feature type="transmembrane region" description="Helical" evidence="1">
    <location>
        <begin position="221"/>
        <end position="239"/>
    </location>
</feature>
<keyword evidence="3" id="KW-1185">Reference proteome</keyword>
<feature type="transmembrane region" description="Helical" evidence="1">
    <location>
        <begin position="968"/>
        <end position="986"/>
    </location>
</feature>
<feature type="transmembrane region" description="Helical" evidence="1">
    <location>
        <begin position="528"/>
        <end position="547"/>
    </location>
</feature>
<feature type="transmembrane region" description="Helical" evidence="1">
    <location>
        <begin position="1246"/>
        <end position="1265"/>
    </location>
</feature>
<feature type="transmembrane region" description="Helical" evidence="1">
    <location>
        <begin position="1105"/>
        <end position="1123"/>
    </location>
</feature>
<feature type="transmembrane region" description="Helical" evidence="1">
    <location>
        <begin position="831"/>
        <end position="851"/>
    </location>
</feature>
<feature type="transmembrane region" description="Helical" evidence="1">
    <location>
        <begin position="136"/>
        <end position="155"/>
    </location>
</feature>
<feature type="transmembrane region" description="Helical" evidence="1">
    <location>
        <begin position="553"/>
        <end position="571"/>
    </location>
</feature>
<evidence type="ECO:0000256" key="1">
    <source>
        <dbReference type="SAM" id="Phobius"/>
    </source>
</evidence>
<feature type="transmembrane region" description="Helical" evidence="1">
    <location>
        <begin position="631"/>
        <end position="651"/>
    </location>
</feature>
<feature type="transmembrane region" description="Helical" evidence="1">
    <location>
        <begin position="411"/>
        <end position="433"/>
    </location>
</feature>
<keyword evidence="1" id="KW-0472">Membrane</keyword>
<reference evidence="3" key="1">
    <citation type="journal article" date="2019" name="Int. J. Syst. Evol. Microbiol.">
        <title>The Global Catalogue of Microorganisms (GCM) 10K type strain sequencing project: providing services to taxonomists for standard genome sequencing and annotation.</title>
        <authorList>
            <consortium name="The Broad Institute Genomics Platform"/>
            <consortium name="The Broad Institute Genome Sequencing Center for Infectious Disease"/>
            <person name="Wu L."/>
            <person name="Ma J."/>
        </authorList>
    </citation>
    <scope>NUCLEOTIDE SEQUENCE [LARGE SCALE GENOMIC DNA]</scope>
    <source>
        <strain evidence="3">NBRC 106310</strain>
    </source>
</reference>
<feature type="transmembrane region" description="Helical" evidence="1">
    <location>
        <begin position="387"/>
        <end position="405"/>
    </location>
</feature>
<sequence length="1284" mass="129988">MSPAWADAAIARLHDAHSCPVCESAWLVNGGCPACGADLTGEPGARLWSASVAAAEALRRRESLLSRVPRRMPVPAVAGPVPVPVAGAVPIPVVGTVPGTAVRSHIAPETPTHAGIPAPDAVSPSESSDSTSLQSVLAIAGAALFAVAAIVFTFFNPELADRTVRSTIIGGVTLVFLGGAWLLARRRLQSSAEAVGGLGLVFLGLDVQAIGGSFLDGGSAWVAAAIATAAAGGAMLVAALRAGIRIWLWTSLLALAASPAMLGFAFGGAAAALWLAASAFAATGLMTLLPRFAARFPGGDVRFPAGAEATDAGITGVAGPGVLADPAPGRRLGAELVALTVLQLIVTMLSLPRVLFSGAEPIVVAGVLAVLAVHAVLAAVRTITPVWSFTAGVLAVAAATAAAMQTATAAAWTNAVLPAGAVLALLLCALVPLPKRTARIPLVVGAGLAAGVTSAPAVLSGALVGVALLNAAGANAGIPGGAAGFSPVLGSVAATWSTILALAVISAGFAAFTLCIRRRHELRVLRTAALIVAALYAIAAVLCLSSAQLLPRPLSIAVLLAAVAATALALMGTRGRGAASVRGILIVGGHLALLVAVMLAWQDRALVPIAGIATLLALAVVAGTMPAAVRFLHVGVGYGYALMLVGTALSLAGVGGIALLCLTASAGLLGAVGATFAPWLGARNWQAVLVVAAVPFAIGIVQVVFERSGWTALSTGLMFVLALVLLVTRRAGLTIVIRTLAAAVLVPALAVVILCLGAQLLVQSGSPVVLPLIAIVVALVLPSGRMIRDALVAHGRIAATADAARVAIEASALLTGSIAVLLSLVRAAAGFGTACLVLILLGIGAALTSLLAGRRYGWWVSGVAFTGALWSLWALNGVQLPEAYLLPPALGAALIAGLLTLRGARAVPLFATGLAAAVVPVLLLLIAGDATAATPWRAHGLLACGWLLLGIAAVMLRSSRPWPRRLRPLRAATVIAAGVAALGGTVQAARWGSGLDAAPVRGGEAGLFLLSVGLSAVAALALLAAARMLRPSASVSSALARMLPVRWLAVPAALAFAIGVWPAIARDWFVIWGMWTLMMCWLVVMVLAARGSLRPGDRSGMTPPVWVLFGIAFVTAVVAWSPRELRVEMFSLPLGLFLLAAGALGIRAGTDAEQQPARLDDWPRGRRGSWALLAPGLLAMMSASVVSTFTDPLTWRAILVMALALAAILLGAARRLAAPFVIGLIALPVENVFVFAVQLGRGIESMPWWITLATVGAVLLIIAVAGERREGTGRGVMARMRDLR</sequence>
<evidence type="ECO:0000313" key="3">
    <source>
        <dbReference type="Proteomes" id="UP001321543"/>
    </source>
</evidence>
<feature type="transmembrane region" description="Helical" evidence="1">
    <location>
        <begin position="858"/>
        <end position="878"/>
    </location>
</feature>
<feature type="transmembrane region" description="Helical" evidence="1">
    <location>
        <begin position="938"/>
        <end position="956"/>
    </location>
</feature>
<feature type="transmembrane region" description="Helical" evidence="1">
    <location>
        <begin position="908"/>
        <end position="926"/>
    </location>
</feature>
<feature type="transmembrane region" description="Helical" evidence="1">
    <location>
        <begin position="196"/>
        <end position="215"/>
    </location>
</feature>
<feature type="transmembrane region" description="Helical" evidence="1">
    <location>
        <begin position="167"/>
        <end position="184"/>
    </location>
</feature>
<dbReference type="InterPro" id="IPR058062">
    <property type="entry name" value="SCO7613_C"/>
</dbReference>
<feature type="transmembrane region" description="Helical" evidence="1">
    <location>
        <begin position="1006"/>
        <end position="1026"/>
    </location>
</feature>
<feature type="transmembrane region" description="Helical" evidence="1">
    <location>
        <begin position="1170"/>
        <end position="1189"/>
    </location>
</feature>
<feature type="transmembrane region" description="Helical" evidence="1">
    <location>
        <begin position="246"/>
        <end position="266"/>
    </location>
</feature>
<feature type="transmembrane region" description="Helical" evidence="1">
    <location>
        <begin position="607"/>
        <end position="624"/>
    </location>
</feature>
<dbReference type="RefSeq" id="WP_286301142.1">
    <property type="nucleotide sequence ID" value="NZ_AP027728.1"/>
</dbReference>
<feature type="transmembrane region" description="Helical" evidence="1">
    <location>
        <begin position="1047"/>
        <end position="1064"/>
    </location>
</feature>
<feature type="transmembrane region" description="Helical" evidence="1">
    <location>
        <begin position="493"/>
        <end position="516"/>
    </location>
</feature>
<feature type="transmembrane region" description="Helical" evidence="1">
    <location>
        <begin position="711"/>
        <end position="728"/>
    </location>
</feature>
<feature type="transmembrane region" description="Helical" evidence="1">
    <location>
        <begin position="884"/>
        <end position="901"/>
    </location>
</feature>
<keyword evidence="1" id="KW-0812">Transmembrane</keyword>
<dbReference type="EMBL" id="AP027728">
    <property type="protein sequence ID" value="BDZ40586.1"/>
    <property type="molecule type" value="Genomic_DNA"/>
</dbReference>
<feature type="transmembrane region" description="Helical" evidence="1">
    <location>
        <begin position="1195"/>
        <end position="1213"/>
    </location>
</feature>
<keyword evidence="1" id="KW-1133">Transmembrane helix</keyword>
<feature type="transmembrane region" description="Helical" evidence="1">
    <location>
        <begin position="336"/>
        <end position="356"/>
    </location>
</feature>
<evidence type="ECO:0000313" key="2">
    <source>
        <dbReference type="EMBL" id="BDZ40586.1"/>
    </source>
</evidence>
<feature type="transmembrane region" description="Helical" evidence="1">
    <location>
        <begin position="1070"/>
        <end position="1093"/>
    </location>
</feature>
<feature type="transmembrane region" description="Helical" evidence="1">
    <location>
        <begin position="362"/>
        <end position="380"/>
    </location>
</feature>
<name>A0ABN6X7B1_9MICO</name>
<feature type="transmembrane region" description="Helical" evidence="1">
    <location>
        <begin position="806"/>
        <end position="825"/>
    </location>
</feature>
<organism evidence="2 3">
    <name type="scientific">Microbacterium suwonense</name>
    <dbReference type="NCBI Taxonomy" id="683047"/>
    <lineage>
        <taxon>Bacteria</taxon>
        <taxon>Bacillati</taxon>
        <taxon>Actinomycetota</taxon>
        <taxon>Actinomycetes</taxon>
        <taxon>Micrococcales</taxon>
        <taxon>Microbacteriaceae</taxon>
        <taxon>Microbacterium</taxon>
    </lineage>
</organism>
<feature type="transmembrane region" description="Helical" evidence="1">
    <location>
        <begin position="657"/>
        <end position="680"/>
    </location>
</feature>